<keyword evidence="3" id="KW-0862">Zinc</keyword>
<dbReference type="InterPro" id="IPR000962">
    <property type="entry name" value="Znf_DskA_TraR"/>
</dbReference>
<evidence type="ECO:0000313" key="7">
    <source>
        <dbReference type="EMBL" id="OGC83667.1"/>
    </source>
</evidence>
<reference evidence="7 8" key="1">
    <citation type="journal article" date="2016" name="Nat. Commun.">
        <title>Thousands of microbial genomes shed light on interconnected biogeochemical processes in an aquifer system.</title>
        <authorList>
            <person name="Anantharaman K."/>
            <person name="Brown C.T."/>
            <person name="Hug L.A."/>
            <person name="Sharon I."/>
            <person name="Castelle C.J."/>
            <person name="Probst A.J."/>
            <person name="Thomas B.C."/>
            <person name="Singh A."/>
            <person name="Wilkins M.J."/>
            <person name="Karaoz U."/>
            <person name="Brodie E.L."/>
            <person name="Williams K.H."/>
            <person name="Hubbard S.S."/>
            <person name="Banfield J.F."/>
        </authorList>
    </citation>
    <scope>NUCLEOTIDE SEQUENCE [LARGE SCALE GENOMIC DNA]</scope>
</reference>
<dbReference type="Proteomes" id="UP000177564">
    <property type="component" value="Unassembled WGS sequence"/>
</dbReference>
<proteinExistence type="predicted"/>
<name>A0A1F4XPM1_9BACT</name>
<dbReference type="PANTHER" id="PTHR33823">
    <property type="entry name" value="RNA POLYMERASE-BINDING TRANSCRIPTION FACTOR DKSA-RELATED"/>
    <property type="match status" value="1"/>
</dbReference>
<evidence type="ECO:0000256" key="4">
    <source>
        <dbReference type="PROSITE-ProRule" id="PRU00510"/>
    </source>
</evidence>
<gene>
    <name evidence="7" type="ORF">A3D68_00630</name>
</gene>
<dbReference type="AlphaFoldDB" id="A0A1F4XPM1"/>
<feature type="zinc finger region" description="dksA C4-type" evidence="4">
    <location>
        <begin position="96"/>
        <end position="120"/>
    </location>
</feature>
<dbReference type="GO" id="GO:0008270">
    <property type="term" value="F:zinc ion binding"/>
    <property type="evidence" value="ECO:0007669"/>
    <property type="project" value="UniProtKB-KW"/>
</dbReference>
<evidence type="ECO:0000256" key="2">
    <source>
        <dbReference type="ARBA" id="ARBA00022771"/>
    </source>
</evidence>
<dbReference type="PANTHER" id="PTHR33823:SF4">
    <property type="entry name" value="GENERAL STRESS PROTEIN 16O"/>
    <property type="match status" value="1"/>
</dbReference>
<feature type="region of interest" description="Disordered" evidence="5">
    <location>
        <begin position="21"/>
        <end position="42"/>
    </location>
</feature>
<dbReference type="InterPro" id="IPR037187">
    <property type="entry name" value="DnaK_N"/>
</dbReference>
<evidence type="ECO:0000256" key="1">
    <source>
        <dbReference type="ARBA" id="ARBA00022723"/>
    </source>
</evidence>
<dbReference type="PROSITE" id="PS51128">
    <property type="entry name" value="ZF_DKSA_2"/>
    <property type="match status" value="1"/>
</dbReference>
<keyword evidence="1" id="KW-0479">Metal-binding</keyword>
<dbReference type="Pfam" id="PF01258">
    <property type="entry name" value="zf-dskA_traR"/>
    <property type="match status" value="1"/>
</dbReference>
<comment type="caution">
    <text evidence="7">The sequence shown here is derived from an EMBL/GenBank/DDBJ whole genome shotgun (WGS) entry which is preliminary data.</text>
</comment>
<dbReference type="Gene3D" id="1.20.120.910">
    <property type="entry name" value="DksA, coiled-coil domain"/>
    <property type="match status" value="1"/>
</dbReference>
<dbReference type="EMBL" id="MEWU01000013">
    <property type="protein sequence ID" value="OGC83667.1"/>
    <property type="molecule type" value="Genomic_DNA"/>
</dbReference>
<evidence type="ECO:0000256" key="3">
    <source>
        <dbReference type="ARBA" id="ARBA00022833"/>
    </source>
</evidence>
<accession>A0A1F4XPM1</accession>
<evidence type="ECO:0000259" key="6">
    <source>
        <dbReference type="Pfam" id="PF01258"/>
    </source>
</evidence>
<dbReference type="STRING" id="1797240.A3D68_00630"/>
<keyword evidence="2" id="KW-0863">Zinc-finger</keyword>
<dbReference type="SUPFAM" id="SSF109635">
    <property type="entry name" value="DnaK suppressor protein DksA, alpha-hairpin domain"/>
    <property type="match status" value="1"/>
</dbReference>
<sequence length="127" mass="14354">MSSHNTAQYKEKLEEELRAVEGELKAIGRQNPENPNDWEATEKSMDVMTPMADPNESADKIEEYNENRAIVDELEIRYNNVKRALKKIEDGTYGRCEAGGEEIEVARLAANPSARTCLKHMAEEKGL</sequence>
<feature type="domain" description="Zinc finger DksA/TraR C4-type" evidence="6">
    <location>
        <begin position="91"/>
        <end position="118"/>
    </location>
</feature>
<protein>
    <recommendedName>
        <fullName evidence="6">Zinc finger DksA/TraR C4-type domain-containing protein</fullName>
    </recommendedName>
</protein>
<organism evidence="7 8">
    <name type="scientific">Candidatus Adlerbacteria bacterium RIFCSPHIGHO2_02_FULL_52_17</name>
    <dbReference type="NCBI Taxonomy" id="1797240"/>
    <lineage>
        <taxon>Bacteria</taxon>
        <taxon>Candidatus Adleribacteriota</taxon>
    </lineage>
</organism>
<evidence type="ECO:0000256" key="5">
    <source>
        <dbReference type="SAM" id="MobiDB-lite"/>
    </source>
</evidence>
<evidence type="ECO:0000313" key="8">
    <source>
        <dbReference type="Proteomes" id="UP000177564"/>
    </source>
</evidence>